<evidence type="ECO:0000256" key="1">
    <source>
        <dbReference type="SAM" id="Coils"/>
    </source>
</evidence>
<dbReference type="PANTHER" id="PTHR34121">
    <property type="entry name" value="MYOSIN-11"/>
    <property type="match status" value="1"/>
</dbReference>
<reference evidence="2 3" key="1">
    <citation type="submission" date="2024-06" db="EMBL/GenBank/DDBJ databases">
        <title>A chromosome level genome sequence of Diviner's sage (Salvia divinorum).</title>
        <authorList>
            <person name="Ford S.A."/>
            <person name="Ro D.-K."/>
            <person name="Ness R.W."/>
            <person name="Phillips M.A."/>
        </authorList>
    </citation>
    <scope>NUCLEOTIDE SEQUENCE [LARGE SCALE GENOMIC DNA]</scope>
    <source>
        <strain evidence="2">SAF-2024a</strain>
        <tissue evidence="2">Leaf</tissue>
    </source>
</reference>
<keyword evidence="1" id="KW-0175">Coiled coil</keyword>
<feature type="coiled-coil region" evidence="1">
    <location>
        <begin position="321"/>
        <end position="355"/>
    </location>
</feature>
<protein>
    <submittedName>
        <fullName evidence="2">Paramyosin-like isoform X1</fullName>
    </submittedName>
</protein>
<sequence>MSWLRSAVNKAVEVGGENSVSRAVRSYAGTVVNTAVGGSKLILDAAGPRNFQNYKLAVKRLEEVSVSCKGAERVQLLRRWLVSLKQIEILNEAIDSGPGPKPTVFMYYDPDRGGEPMDFRDVFLQSQALEGITLSFILEEPNQEELSLLQGIFRLSLMGGKEALDVTVSSVQDLAKAFSTYNEEVLAKRAELLQFVQDAMAGLKVNAEIVRIDSELSSIHKRLHGTKNEPKREGGISSNMSKEHLNEALAHVRSCSRLTELLSRKKLIMQTGDSLAEHKQKVSKLKVLSESLASSASQAETRILDNRLQKEEALKFRITKADEVLQIEKELNNEIKALQKKKDDLEEELKQVTAALSSAHFRLQNAKEERDQFDDASNQVMEHYNVRDDELAICIATYRAEAKVCNTFINFLESTSAFKSACLVKKKKRINDELVRHEEYFINWATGILEAFKDEMGPCLSSFYEIVDKMKTLDEVTSTEGKNDSISSRKNLQKRYQTMETKMKLTFSVVERIKTQYSIHQSKDSSDGNLKQELDALDKMKREFETIERPTLIPETPPRARIPGLPFLSRQVSKVEYSLKSENENEAQRGMLPFPFKPIVSIPLVRSLSTRIPKMREVVHVDSFGVHRSSSSDAEAQLSKLKWELELEDHSIGNMEGVIEWEFDENFDKEPRKSI</sequence>
<comment type="caution">
    <text evidence="2">The sequence shown here is derived from an EMBL/GenBank/DDBJ whole genome shotgun (WGS) entry which is preliminary data.</text>
</comment>
<name>A0ABD1GZQ6_SALDI</name>
<dbReference type="Proteomes" id="UP001567538">
    <property type="component" value="Unassembled WGS sequence"/>
</dbReference>
<dbReference type="AlphaFoldDB" id="A0ABD1GZQ6"/>
<keyword evidence="3" id="KW-1185">Reference proteome</keyword>
<organism evidence="2 3">
    <name type="scientific">Salvia divinorum</name>
    <name type="common">Maria pastora</name>
    <name type="synonym">Diviner's sage</name>
    <dbReference type="NCBI Taxonomy" id="28513"/>
    <lineage>
        <taxon>Eukaryota</taxon>
        <taxon>Viridiplantae</taxon>
        <taxon>Streptophyta</taxon>
        <taxon>Embryophyta</taxon>
        <taxon>Tracheophyta</taxon>
        <taxon>Spermatophyta</taxon>
        <taxon>Magnoliopsida</taxon>
        <taxon>eudicotyledons</taxon>
        <taxon>Gunneridae</taxon>
        <taxon>Pentapetalae</taxon>
        <taxon>asterids</taxon>
        <taxon>lamiids</taxon>
        <taxon>Lamiales</taxon>
        <taxon>Lamiaceae</taxon>
        <taxon>Nepetoideae</taxon>
        <taxon>Mentheae</taxon>
        <taxon>Salviinae</taxon>
        <taxon>Salvia</taxon>
        <taxon>Salvia subgen. Calosphace</taxon>
    </lineage>
</organism>
<accession>A0ABD1GZQ6</accession>
<evidence type="ECO:0000313" key="3">
    <source>
        <dbReference type="Proteomes" id="UP001567538"/>
    </source>
</evidence>
<dbReference type="EMBL" id="JBEAFC010000007">
    <property type="protein sequence ID" value="KAL1549482.1"/>
    <property type="molecule type" value="Genomic_DNA"/>
</dbReference>
<proteinExistence type="predicted"/>
<evidence type="ECO:0000313" key="2">
    <source>
        <dbReference type="EMBL" id="KAL1549482.1"/>
    </source>
</evidence>
<gene>
    <name evidence="2" type="ORF">AAHA92_17583</name>
</gene>
<dbReference type="PANTHER" id="PTHR34121:SF8">
    <property type="match status" value="1"/>
</dbReference>